<name>A0A0V1Q2G6_9ASCO</name>
<feature type="region of interest" description="Disordered" evidence="5">
    <location>
        <begin position="1"/>
        <end position="45"/>
    </location>
</feature>
<organism evidence="7 8">
    <name type="scientific">Debaryomyces fabryi</name>
    <dbReference type="NCBI Taxonomy" id="58627"/>
    <lineage>
        <taxon>Eukaryota</taxon>
        <taxon>Fungi</taxon>
        <taxon>Dikarya</taxon>
        <taxon>Ascomycota</taxon>
        <taxon>Saccharomycotina</taxon>
        <taxon>Pichiomycetes</taxon>
        <taxon>Debaryomycetaceae</taxon>
        <taxon>Debaryomyces</taxon>
    </lineage>
</organism>
<comment type="caution">
    <text evidence="7">The sequence shown here is derived from an EMBL/GenBank/DDBJ whole genome shotgun (WGS) entry which is preliminary data.</text>
</comment>
<dbReference type="GO" id="GO:0003677">
    <property type="term" value="F:DNA binding"/>
    <property type="evidence" value="ECO:0007669"/>
    <property type="project" value="UniProtKB-KW"/>
</dbReference>
<feature type="domain" description="Zn(2)-C6 fungal-type" evidence="6">
    <location>
        <begin position="54"/>
        <end position="82"/>
    </location>
</feature>
<dbReference type="PANTHER" id="PTHR31069:SF32">
    <property type="entry name" value="ARGININE METABOLISM REGULATION PROTEIN II"/>
    <property type="match status" value="1"/>
</dbReference>
<dbReference type="SUPFAM" id="SSF57701">
    <property type="entry name" value="Zn2/Cys6 DNA-binding domain"/>
    <property type="match status" value="1"/>
</dbReference>
<dbReference type="InterPro" id="IPR050675">
    <property type="entry name" value="OAF3"/>
</dbReference>
<evidence type="ECO:0000313" key="8">
    <source>
        <dbReference type="Proteomes" id="UP000054251"/>
    </source>
</evidence>
<evidence type="ECO:0000313" key="7">
    <source>
        <dbReference type="EMBL" id="KSA02712.1"/>
    </source>
</evidence>
<evidence type="ECO:0000256" key="3">
    <source>
        <dbReference type="ARBA" id="ARBA00023163"/>
    </source>
</evidence>
<feature type="compositionally biased region" description="Basic and acidic residues" evidence="5">
    <location>
        <begin position="10"/>
        <end position="24"/>
    </location>
</feature>
<accession>A0A0V1Q2G6</accession>
<dbReference type="AlphaFoldDB" id="A0A0V1Q2G6"/>
<dbReference type="CDD" id="cd00067">
    <property type="entry name" value="GAL4"/>
    <property type="match status" value="1"/>
</dbReference>
<feature type="region of interest" description="Disordered" evidence="5">
    <location>
        <begin position="788"/>
        <end position="812"/>
    </location>
</feature>
<dbReference type="RefSeq" id="XP_015468814.1">
    <property type="nucleotide sequence ID" value="XM_015610342.1"/>
</dbReference>
<proteinExistence type="predicted"/>
<dbReference type="Gene3D" id="4.10.240.10">
    <property type="entry name" value="Zn(2)-C6 fungal-type DNA-binding domain"/>
    <property type="match status" value="1"/>
</dbReference>
<dbReference type="InterPro" id="IPR001138">
    <property type="entry name" value="Zn2Cys6_DnaBD"/>
</dbReference>
<dbReference type="OrthoDB" id="3477330at2759"/>
<evidence type="ECO:0000256" key="1">
    <source>
        <dbReference type="ARBA" id="ARBA00023015"/>
    </source>
</evidence>
<feature type="region of interest" description="Disordered" evidence="5">
    <location>
        <begin position="209"/>
        <end position="231"/>
    </location>
</feature>
<dbReference type="Pfam" id="PF00172">
    <property type="entry name" value="Zn_clus"/>
    <property type="match status" value="1"/>
</dbReference>
<dbReference type="SMART" id="SM00066">
    <property type="entry name" value="GAL4"/>
    <property type="match status" value="1"/>
</dbReference>
<dbReference type="Pfam" id="PF11951">
    <property type="entry name" value="Fungal_trans_2"/>
    <property type="match status" value="1"/>
</dbReference>
<evidence type="ECO:0000256" key="5">
    <source>
        <dbReference type="SAM" id="MobiDB-lite"/>
    </source>
</evidence>
<dbReference type="GO" id="GO:0000981">
    <property type="term" value="F:DNA-binding transcription factor activity, RNA polymerase II-specific"/>
    <property type="evidence" value="ECO:0007669"/>
    <property type="project" value="InterPro"/>
</dbReference>
<dbReference type="InterPro" id="IPR036864">
    <property type="entry name" value="Zn2-C6_fun-type_DNA-bd_sf"/>
</dbReference>
<dbReference type="EMBL" id="LMYN01000021">
    <property type="protein sequence ID" value="KSA02712.1"/>
    <property type="molecule type" value="Genomic_DNA"/>
</dbReference>
<evidence type="ECO:0000256" key="2">
    <source>
        <dbReference type="ARBA" id="ARBA00023125"/>
    </source>
</evidence>
<keyword evidence="2" id="KW-0238">DNA-binding</keyword>
<dbReference type="GeneID" id="26838521"/>
<dbReference type="PROSITE" id="PS50048">
    <property type="entry name" value="ZN2_CY6_FUNGAL_2"/>
    <property type="match status" value="1"/>
</dbReference>
<dbReference type="PANTHER" id="PTHR31069">
    <property type="entry name" value="OLEATE-ACTIVATED TRANSCRIPTION FACTOR 1-RELATED"/>
    <property type="match status" value="1"/>
</dbReference>
<gene>
    <name evidence="7" type="ORF">AC631_01512</name>
</gene>
<evidence type="ECO:0000259" key="6">
    <source>
        <dbReference type="PROSITE" id="PS50048"/>
    </source>
</evidence>
<keyword evidence="3" id="KW-0804">Transcription</keyword>
<dbReference type="InterPro" id="IPR021858">
    <property type="entry name" value="Fun_TF"/>
</dbReference>
<dbReference type="PROSITE" id="PS00463">
    <property type="entry name" value="ZN2_CY6_FUNGAL_1"/>
    <property type="match status" value="1"/>
</dbReference>
<dbReference type="GO" id="GO:0008270">
    <property type="term" value="F:zinc ion binding"/>
    <property type="evidence" value="ECO:0007669"/>
    <property type="project" value="InterPro"/>
</dbReference>
<evidence type="ECO:0000256" key="4">
    <source>
        <dbReference type="ARBA" id="ARBA00023242"/>
    </source>
</evidence>
<sequence>MVSIVASESDNTKGEENIEKKGSGDMEQEGMNGKSKVSGIEYPSKQKRSKTFTGCFTCRSRKIRCDLTKPHCRNCSKTGLTCAGYDIKLRWSQPLQFSNKTGNSISSLVVFNRKKEGDDESANPEFFQRRSVGFVKWDKPYETYDEMDRVLGILHNSGNDNMVNAENKTKLLGPFGVFKSSKKRAGTEDLKSSKRKNAGPNYVNAYAASTNSKQTDVEKSGFTPIATGNDSAPHDQLWLSNELRDDALLTAAALNGDSQFLDFMNNLSPTNNQMMNAGANTNPRTSPNISNYNFSGNQNDFLNLVFHRHNNVFGNNYANSNANSNTNTPVPVSASQSSTNMAMSNLLNDNDGSKTIDPSNQHLYYSNYNTYYYNNPYQMNENLEIQLHASKVPNNTEEESTDIIEGDNTNTTQMPASIMCIVQSPLQPKLGFDLSIPSINNSTTMGLPTTALQVQPLTRYLLNYYNTQVADLMTVIPLTENPWKTVYFPRALMAIGELLALGKTSNAKNALLNALLAVLAFNLQSKFPKNSDPMKYYLNLGIRLRNQASLFVKSLLGSNIDSKSGIESCVLNEKYKDVLCAVMSMISVDLVWGTMQDTNLYIRWCGKVIAAKMVNKKKLSSRARILHRIFLSLKLIQDLTCLDLDNIKDDYETINESGYDVNGDKFFSTLRQNTKSSGKGKIEFIINNIEHSNITGNNQMKNTSPLFVNKKLINTKKNDENFATDALYGLPNSLILLFSETVQLLRTKIYHQEIYQDLPINFQQAVNNLEEKLLNWRLDWKLFETENKEEGDGKSESKQDQSDDESTRKQDEVDKRFTSPMHEATYHHILSFYYALTIYFNRLINAVPPEQVQTKVEKTLEHLNAIQALIAKDEAAIIPLFWQGFIAGCEATSNDLQMGFKKWGADIAQYLGSYWGARQIMLEVWRRKRMNEPRDDWVSVIRDWEMNLMLN</sequence>
<keyword evidence="1" id="KW-0805">Transcription regulation</keyword>
<keyword evidence="8" id="KW-1185">Reference proteome</keyword>
<dbReference type="Proteomes" id="UP000054251">
    <property type="component" value="Unassembled WGS sequence"/>
</dbReference>
<keyword evidence="4" id="KW-0539">Nucleus</keyword>
<reference evidence="7 8" key="1">
    <citation type="submission" date="2015-11" db="EMBL/GenBank/DDBJ databases">
        <title>The genome of Debaryomyces fabryi.</title>
        <authorList>
            <person name="Tafer H."/>
            <person name="Lopandic K."/>
        </authorList>
    </citation>
    <scope>NUCLEOTIDE SEQUENCE [LARGE SCALE GENOMIC DNA]</scope>
    <source>
        <strain evidence="7 8">CBS 789</strain>
    </source>
</reference>
<protein>
    <recommendedName>
        <fullName evidence="6">Zn(2)-C6 fungal-type domain-containing protein</fullName>
    </recommendedName>
</protein>